<dbReference type="PANTHER" id="PTHR37710">
    <property type="entry name" value="TRANSMEMBRANE PROTEIN"/>
    <property type="match status" value="1"/>
</dbReference>
<protein>
    <submittedName>
        <fullName evidence="1">Uncharacterized protein</fullName>
    </submittedName>
</protein>
<evidence type="ECO:0000313" key="2">
    <source>
        <dbReference type="Proteomes" id="UP000326396"/>
    </source>
</evidence>
<accession>A0A5N6LQX5</accession>
<name>A0A5N6LQX5_9ASTR</name>
<comment type="caution">
    <text evidence="1">The sequence shown here is derived from an EMBL/GenBank/DDBJ whole genome shotgun (WGS) entry which is preliminary data.</text>
</comment>
<dbReference type="AlphaFoldDB" id="A0A5N6LQX5"/>
<reference evidence="1 2" key="1">
    <citation type="submission" date="2019-05" db="EMBL/GenBank/DDBJ databases">
        <title>Mikania micrantha, genome provides insights into the molecular mechanism of rapid growth.</title>
        <authorList>
            <person name="Liu B."/>
        </authorList>
    </citation>
    <scope>NUCLEOTIDE SEQUENCE [LARGE SCALE GENOMIC DNA]</scope>
    <source>
        <strain evidence="1">NLD-2019</strain>
        <tissue evidence="1">Leaf</tissue>
    </source>
</reference>
<dbReference type="Proteomes" id="UP000326396">
    <property type="component" value="Linkage Group LG8"/>
</dbReference>
<organism evidence="1 2">
    <name type="scientific">Mikania micrantha</name>
    <name type="common">bitter vine</name>
    <dbReference type="NCBI Taxonomy" id="192012"/>
    <lineage>
        <taxon>Eukaryota</taxon>
        <taxon>Viridiplantae</taxon>
        <taxon>Streptophyta</taxon>
        <taxon>Embryophyta</taxon>
        <taxon>Tracheophyta</taxon>
        <taxon>Spermatophyta</taxon>
        <taxon>Magnoliopsida</taxon>
        <taxon>eudicotyledons</taxon>
        <taxon>Gunneridae</taxon>
        <taxon>Pentapetalae</taxon>
        <taxon>asterids</taxon>
        <taxon>campanulids</taxon>
        <taxon>Asterales</taxon>
        <taxon>Asteraceae</taxon>
        <taxon>Asteroideae</taxon>
        <taxon>Heliantheae alliance</taxon>
        <taxon>Eupatorieae</taxon>
        <taxon>Mikania</taxon>
    </lineage>
</organism>
<dbReference type="PANTHER" id="PTHR37710:SF1">
    <property type="entry name" value="TRANSMEMBRANE PROTEIN"/>
    <property type="match status" value="1"/>
</dbReference>
<gene>
    <name evidence="1" type="ORF">E3N88_37373</name>
</gene>
<dbReference type="OrthoDB" id="1939616at2759"/>
<dbReference type="EMBL" id="SZYD01000018">
    <property type="protein sequence ID" value="KAD2803996.1"/>
    <property type="molecule type" value="Genomic_DNA"/>
</dbReference>
<keyword evidence="2" id="KW-1185">Reference proteome</keyword>
<proteinExistence type="predicted"/>
<sequence length="218" mass="24609">MHVSTNPTGKKARILHGIEHHWLAILSFFDDHIVVTEGLIESIFPFATRVFDKIDDMLMALELLPVKFDDFLDHDVPGFMQRVPFLDRVFKKDEKEIVIDITCHGYRVEPGIEHENPVDVVKPDLEDVKCGKLDDVTDTSKTVGNLSLKEAIDDINKENESMEDANGEFLYSARGTDEIVGSDDQEDPIFDLFEAGWHMSPKALSSPPVGIKSPDRNM</sequence>
<evidence type="ECO:0000313" key="1">
    <source>
        <dbReference type="EMBL" id="KAD2803996.1"/>
    </source>
</evidence>